<dbReference type="EMBL" id="MU128920">
    <property type="protein sequence ID" value="KAF9519054.1"/>
    <property type="molecule type" value="Genomic_DNA"/>
</dbReference>
<accession>A0A9P6E185</accession>
<dbReference type="AlphaFoldDB" id="A0A9P6E185"/>
<keyword evidence="3" id="KW-1185">Reference proteome</keyword>
<dbReference type="Proteomes" id="UP000886523">
    <property type="component" value="Unassembled WGS sequence"/>
</dbReference>
<evidence type="ECO:0000313" key="2">
    <source>
        <dbReference type="EMBL" id="KAF9519054.1"/>
    </source>
</evidence>
<feature type="region of interest" description="Disordered" evidence="1">
    <location>
        <begin position="321"/>
        <end position="341"/>
    </location>
</feature>
<gene>
    <name evidence="2" type="ORF">BS47DRAFT_1388473</name>
</gene>
<evidence type="ECO:0000256" key="1">
    <source>
        <dbReference type="SAM" id="MobiDB-lite"/>
    </source>
</evidence>
<feature type="compositionally biased region" description="Low complexity" evidence="1">
    <location>
        <begin position="321"/>
        <end position="332"/>
    </location>
</feature>
<name>A0A9P6E185_9AGAM</name>
<comment type="caution">
    <text evidence="2">The sequence shown here is derived from an EMBL/GenBank/DDBJ whole genome shotgun (WGS) entry which is preliminary data.</text>
</comment>
<proteinExistence type="predicted"/>
<sequence length="341" mass="36594">MAIQQFPNRGGNVPPIPGGTAFPRFESSTSDVLQHRYPSTVSVLRLGSILHLGDTRSAVEKLYERDAVYSNPLLTASSGDVIKDIHSLMHQFTAVSVPTPFSIVKSIFGRDASTSWLTLGKVWSEVGEVCESDLYDGHRKVVIEHTVYLLFLPDLFSPDGDTRQDIVPFSNLSGSPYSLDSAAGSTFPTLPKSRPTFGSAARVLMALARQVSLPVHTRLSFNDSGRIVHHQDIWDVKDVLALLIPGISVAQWISSRLLARSLASVFDIYVWVKGPNDLTSGDLDTGGRVVERSDVSRRSSVVGGGLNALGLQLSERAAPAASAIGSGSGIPAKSRAPDTDS</sequence>
<reference evidence="2" key="1">
    <citation type="journal article" date="2020" name="Nat. Commun.">
        <title>Large-scale genome sequencing of mycorrhizal fungi provides insights into the early evolution of symbiotic traits.</title>
        <authorList>
            <person name="Miyauchi S."/>
            <person name="Kiss E."/>
            <person name="Kuo A."/>
            <person name="Drula E."/>
            <person name="Kohler A."/>
            <person name="Sanchez-Garcia M."/>
            <person name="Morin E."/>
            <person name="Andreopoulos B."/>
            <person name="Barry K.W."/>
            <person name="Bonito G."/>
            <person name="Buee M."/>
            <person name="Carver A."/>
            <person name="Chen C."/>
            <person name="Cichocki N."/>
            <person name="Clum A."/>
            <person name="Culley D."/>
            <person name="Crous P.W."/>
            <person name="Fauchery L."/>
            <person name="Girlanda M."/>
            <person name="Hayes R.D."/>
            <person name="Keri Z."/>
            <person name="LaButti K."/>
            <person name="Lipzen A."/>
            <person name="Lombard V."/>
            <person name="Magnuson J."/>
            <person name="Maillard F."/>
            <person name="Murat C."/>
            <person name="Nolan M."/>
            <person name="Ohm R.A."/>
            <person name="Pangilinan J."/>
            <person name="Pereira M.F."/>
            <person name="Perotto S."/>
            <person name="Peter M."/>
            <person name="Pfister S."/>
            <person name="Riley R."/>
            <person name="Sitrit Y."/>
            <person name="Stielow J.B."/>
            <person name="Szollosi G."/>
            <person name="Zifcakova L."/>
            <person name="Stursova M."/>
            <person name="Spatafora J.W."/>
            <person name="Tedersoo L."/>
            <person name="Vaario L.M."/>
            <person name="Yamada A."/>
            <person name="Yan M."/>
            <person name="Wang P."/>
            <person name="Xu J."/>
            <person name="Bruns T."/>
            <person name="Baldrian P."/>
            <person name="Vilgalys R."/>
            <person name="Dunand C."/>
            <person name="Henrissat B."/>
            <person name="Grigoriev I.V."/>
            <person name="Hibbett D."/>
            <person name="Nagy L.G."/>
            <person name="Martin F.M."/>
        </authorList>
    </citation>
    <scope>NUCLEOTIDE SEQUENCE</scope>
    <source>
        <strain evidence="2">UP504</strain>
    </source>
</reference>
<protein>
    <submittedName>
        <fullName evidence="2">Uncharacterized protein</fullName>
    </submittedName>
</protein>
<organism evidence="2 3">
    <name type="scientific">Hydnum rufescens UP504</name>
    <dbReference type="NCBI Taxonomy" id="1448309"/>
    <lineage>
        <taxon>Eukaryota</taxon>
        <taxon>Fungi</taxon>
        <taxon>Dikarya</taxon>
        <taxon>Basidiomycota</taxon>
        <taxon>Agaricomycotina</taxon>
        <taxon>Agaricomycetes</taxon>
        <taxon>Cantharellales</taxon>
        <taxon>Hydnaceae</taxon>
        <taxon>Hydnum</taxon>
    </lineage>
</organism>
<evidence type="ECO:0000313" key="3">
    <source>
        <dbReference type="Proteomes" id="UP000886523"/>
    </source>
</evidence>
<dbReference type="OrthoDB" id="9995831at2759"/>